<comment type="caution">
    <text evidence="14">The sequence shown here is derived from an EMBL/GenBank/DDBJ whole genome shotgun (WGS) entry which is preliminary data.</text>
</comment>
<keyword evidence="3" id="KW-1003">Cell membrane</keyword>
<evidence type="ECO:0000256" key="5">
    <source>
        <dbReference type="ARBA" id="ARBA00022989"/>
    </source>
</evidence>
<dbReference type="EMBL" id="JAATEJ010000004">
    <property type="protein sequence ID" value="NJP43273.1"/>
    <property type="molecule type" value="Genomic_DNA"/>
</dbReference>
<evidence type="ECO:0000256" key="4">
    <source>
        <dbReference type="ARBA" id="ARBA00022692"/>
    </source>
</evidence>
<evidence type="ECO:0000259" key="13">
    <source>
        <dbReference type="Pfam" id="PF13490"/>
    </source>
</evidence>
<proteinExistence type="predicted"/>
<feature type="compositionally biased region" description="Basic and acidic residues" evidence="11">
    <location>
        <begin position="127"/>
        <end position="143"/>
    </location>
</feature>
<keyword evidence="7" id="KW-0472">Membrane</keyword>
<keyword evidence="8" id="KW-0804">Transcription</keyword>
<feature type="compositionally biased region" description="Pro residues" evidence="11">
    <location>
        <begin position="147"/>
        <end position="163"/>
    </location>
</feature>
<feature type="domain" description="Anti-sigma K factor RskA C-terminal" evidence="12">
    <location>
        <begin position="174"/>
        <end position="310"/>
    </location>
</feature>
<reference evidence="14 15" key="1">
    <citation type="submission" date="2020-03" db="EMBL/GenBank/DDBJ databases">
        <title>WGS of actinomycetes isolated from Thailand.</title>
        <authorList>
            <person name="Thawai C."/>
        </authorList>
    </citation>
    <scope>NUCLEOTIDE SEQUENCE [LARGE SCALE GENOMIC DNA]</scope>
    <source>
        <strain evidence="14 15">PRB2-1</strain>
    </source>
</reference>
<evidence type="ECO:0000313" key="14">
    <source>
        <dbReference type="EMBL" id="NJP43273.1"/>
    </source>
</evidence>
<dbReference type="InterPro" id="IPR041916">
    <property type="entry name" value="Anti_sigma_zinc_sf"/>
</dbReference>
<dbReference type="PANTHER" id="PTHR37461">
    <property type="entry name" value="ANTI-SIGMA-K FACTOR RSKA"/>
    <property type="match status" value="1"/>
</dbReference>
<dbReference type="Gene3D" id="1.10.10.1320">
    <property type="entry name" value="Anti-sigma factor, zinc-finger domain"/>
    <property type="match status" value="1"/>
</dbReference>
<evidence type="ECO:0000256" key="10">
    <source>
        <dbReference type="ARBA" id="ARBA00030803"/>
    </source>
</evidence>
<comment type="subcellular location">
    <subcellularLocation>
        <location evidence="2">Cell membrane</location>
    </subcellularLocation>
    <subcellularLocation>
        <location evidence="1">Membrane</location>
        <topology evidence="1">Single-pass membrane protein</topology>
    </subcellularLocation>
</comment>
<keyword evidence="6" id="KW-0805">Transcription regulation</keyword>
<accession>A0ABX0ZNQ5</accession>
<evidence type="ECO:0000256" key="2">
    <source>
        <dbReference type="ARBA" id="ARBA00004236"/>
    </source>
</evidence>
<dbReference type="PANTHER" id="PTHR37461:SF1">
    <property type="entry name" value="ANTI-SIGMA-K FACTOR RSKA"/>
    <property type="match status" value="1"/>
</dbReference>
<evidence type="ECO:0000256" key="6">
    <source>
        <dbReference type="ARBA" id="ARBA00023015"/>
    </source>
</evidence>
<feature type="domain" description="Putative zinc-finger" evidence="13">
    <location>
        <begin position="12"/>
        <end position="42"/>
    </location>
</feature>
<name>A0ABX0ZNQ5_9ACTN</name>
<keyword evidence="4" id="KW-0812">Transmembrane</keyword>
<evidence type="ECO:0000313" key="15">
    <source>
        <dbReference type="Proteomes" id="UP000734511"/>
    </source>
</evidence>
<keyword evidence="15" id="KW-1185">Reference proteome</keyword>
<sequence length="317" mass="32436">MRRPIRRYASAHALAAPYALDALDGAERAVFERHLRGCASCRSEVPGFTAVAAALAETAAVVPPAGLRDQVLGAVAAGGRLPGEAPARDGRPLAGEAPARAGRRGWRGGRREWRPERRLAPGLEPGPGRRPEPRPGRRPEPRSEQPPGRPEQRPAPGPAPRQVPRPVWLPRLASVAAAVGLAASVVLGYAAVSARNAQSAAQERARAIAAVLSAPDARLVTAPTSAGGTATAVVSVRQGRLVFTGSGLRPLPASRVYELWFIGATARPAGTLPAAPGGTPVLASGLAAGDRIGVTVEPAGGSSAPTTTPIVLLPLPA</sequence>
<protein>
    <recommendedName>
        <fullName evidence="10">Regulator of SigK</fullName>
    </recommendedName>
    <alternativeName>
        <fullName evidence="9">Sigma-K anti-sigma factor RskA</fullName>
    </alternativeName>
</protein>
<gene>
    <name evidence="14" type="ORF">HCN08_07645</name>
</gene>
<feature type="region of interest" description="Disordered" evidence="11">
    <location>
        <begin position="81"/>
        <end position="163"/>
    </location>
</feature>
<dbReference type="Pfam" id="PF10099">
    <property type="entry name" value="RskA_C"/>
    <property type="match status" value="1"/>
</dbReference>
<evidence type="ECO:0000256" key="9">
    <source>
        <dbReference type="ARBA" id="ARBA00029829"/>
    </source>
</evidence>
<evidence type="ECO:0000256" key="3">
    <source>
        <dbReference type="ARBA" id="ARBA00022475"/>
    </source>
</evidence>
<organism evidence="14 15">
    <name type="scientific">Actinacidiphila epipremni</name>
    <dbReference type="NCBI Taxonomy" id="2053013"/>
    <lineage>
        <taxon>Bacteria</taxon>
        <taxon>Bacillati</taxon>
        <taxon>Actinomycetota</taxon>
        <taxon>Actinomycetes</taxon>
        <taxon>Kitasatosporales</taxon>
        <taxon>Streptomycetaceae</taxon>
        <taxon>Actinacidiphila</taxon>
    </lineage>
</organism>
<evidence type="ECO:0000259" key="12">
    <source>
        <dbReference type="Pfam" id="PF10099"/>
    </source>
</evidence>
<evidence type="ECO:0000256" key="1">
    <source>
        <dbReference type="ARBA" id="ARBA00004167"/>
    </source>
</evidence>
<feature type="compositionally biased region" description="Basic and acidic residues" evidence="11">
    <location>
        <begin position="109"/>
        <end position="119"/>
    </location>
</feature>
<dbReference type="InterPro" id="IPR027383">
    <property type="entry name" value="Znf_put"/>
</dbReference>
<evidence type="ECO:0000256" key="7">
    <source>
        <dbReference type="ARBA" id="ARBA00023136"/>
    </source>
</evidence>
<evidence type="ECO:0000256" key="11">
    <source>
        <dbReference type="SAM" id="MobiDB-lite"/>
    </source>
</evidence>
<evidence type="ECO:0000256" key="8">
    <source>
        <dbReference type="ARBA" id="ARBA00023163"/>
    </source>
</evidence>
<dbReference type="Pfam" id="PF13490">
    <property type="entry name" value="zf-HC2"/>
    <property type="match status" value="1"/>
</dbReference>
<dbReference type="RefSeq" id="WP_167982146.1">
    <property type="nucleotide sequence ID" value="NZ_JAATEJ010000004.1"/>
</dbReference>
<dbReference type="Proteomes" id="UP000734511">
    <property type="component" value="Unassembled WGS sequence"/>
</dbReference>
<dbReference type="InterPro" id="IPR051474">
    <property type="entry name" value="Anti-sigma-K/W_factor"/>
</dbReference>
<keyword evidence="5" id="KW-1133">Transmembrane helix</keyword>
<dbReference type="InterPro" id="IPR018764">
    <property type="entry name" value="RskA_C"/>
</dbReference>